<accession>A0A371BHE3</accession>
<keyword evidence="3" id="KW-1185">Reference proteome</keyword>
<dbReference type="Gene3D" id="1.25.40.10">
    <property type="entry name" value="Tetratricopeptide repeat domain"/>
    <property type="match status" value="1"/>
</dbReference>
<evidence type="ECO:0008006" key="4">
    <source>
        <dbReference type="Google" id="ProtNLM"/>
    </source>
</evidence>
<feature type="chain" id="PRO_5016894857" description="Tetratricopeptide repeat protein" evidence="1">
    <location>
        <begin position="25"/>
        <end position="429"/>
    </location>
</feature>
<evidence type="ECO:0000313" key="2">
    <source>
        <dbReference type="EMBL" id="RDV06823.1"/>
    </source>
</evidence>
<dbReference type="Proteomes" id="UP000263833">
    <property type="component" value="Unassembled WGS sequence"/>
</dbReference>
<evidence type="ECO:0000256" key="1">
    <source>
        <dbReference type="SAM" id="SignalP"/>
    </source>
</evidence>
<dbReference type="OrthoDB" id="7325958at2"/>
<dbReference type="AlphaFoldDB" id="A0A371BHE3"/>
<proteinExistence type="predicted"/>
<dbReference type="EMBL" id="QRGP01000001">
    <property type="protein sequence ID" value="RDV06823.1"/>
    <property type="molecule type" value="Genomic_DNA"/>
</dbReference>
<dbReference type="SUPFAM" id="SSF48452">
    <property type="entry name" value="TPR-like"/>
    <property type="match status" value="1"/>
</dbReference>
<name>A0A371BHE3_9SPHN</name>
<dbReference type="InterPro" id="IPR011990">
    <property type="entry name" value="TPR-like_helical_dom_sf"/>
</dbReference>
<sequence length="429" mass="47047">MNRISKFAAALALGAFVAVPAAYAQKDDKKKKEEAAKPVKRNFSKEFQKAYAPAADALVKKKDLAAAQAAFPAVEAAIMTPDDRYEAGIFALNLGGQLKDVSFQRKGVNLIVDSNAAPAELKSAYVFQQGVFAYGDKDYPGAEKKMLEAYNMGYRGSSVEVQISNTYRLQNNFGEAINWLRKAIDATKAAGGTPEKQWYAQAANYAAKMKDKNEILFWGKEMIKVDPRPETYHDAIFQYQSIADLDNLESLAMLRLARKAKAIMFEHEYKQYVEYADARRYPAEVVAVLDEGFAKGTISKSNMTFSEIYTSAKTRIPELSGSWAADEKAALADPKGYSAMLTGDALLSFNQFDRAKAMYEAALAKGSIVDRDGVNQTDRALTNLAIAKINLGDLAGAKADLAKVSSPKRKGIAEYWTIYIDQQTAAPAA</sequence>
<keyword evidence="1" id="KW-0732">Signal</keyword>
<protein>
    <recommendedName>
        <fullName evidence="4">Tetratricopeptide repeat protein</fullName>
    </recommendedName>
</protein>
<dbReference type="Pfam" id="PF13374">
    <property type="entry name" value="TPR_10"/>
    <property type="match status" value="1"/>
</dbReference>
<reference evidence="3" key="1">
    <citation type="submission" date="2018-08" db="EMBL/GenBank/DDBJ databases">
        <authorList>
            <person name="Kim S.-J."/>
            <person name="Jung G.-Y."/>
        </authorList>
    </citation>
    <scope>NUCLEOTIDE SEQUENCE [LARGE SCALE GENOMIC DNA]</scope>
    <source>
        <strain evidence="3">GY_G</strain>
    </source>
</reference>
<comment type="caution">
    <text evidence="2">The sequence shown here is derived from an EMBL/GenBank/DDBJ whole genome shotgun (WGS) entry which is preliminary data.</text>
</comment>
<gene>
    <name evidence="2" type="ORF">DXH95_05325</name>
</gene>
<organism evidence="2 3">
    <name type="scientific">Sphingorhabdus pulchriflava</name>
    <dbReference type="NCBI Taxonomy" id="2292257"/>
    <lineage>
        <taxon>Bacteria</taxon>
        <taxon>Pseudomonadati</taxon>
        <taxon>Pseudomonadota</taxon>
        <taxon>Alphaproteobacteria</taxon>
        <taxon>Sphingomonadales</taxon>
        <taxon>Sphingomonadaceae</taxon>
        <taxon>Sphingorhabdus</taxon>
    </lineage>
</organism>
<evidence type="ECO:0000313" key="3">
    <source>
        <dbReference type="Proteomes" id="UP000263833"/>
    </source>
</evidence>
<dbReference type="RefSeq" id="WP_115548370.1">
    <property type="nucleotide sequence ID" value="NZ_QRGP01000001.1"/>
</dbReference>
<feature type="signal peptide" evidence="1">
    <location>
        <begin position="1"/>
        <end position="24"/>
    </location>
</feature>